<dbReference type="EMBL" id="JAGFNK010000008">
    <property type="protein sequence ID" value="KAI9512539.1"/>
    <property type="molecule type" value="Genomic_DNA"/>
</dbReference>
<evidence type="ECO:0000313" key="1">
    <source>
        <dbReference type="EMBL" id="KAI9512539.1"/>
    </source>
</evidence>
<comment type="caution">
    <text evidence="1">The sequence shown here is derived from an EMBL/GenBank/DDBJ whole genome shotgun (WGS) entry which is preliminary data.</text>
</comment>
<organism evidence="1 2">
    <name type="scientific">Russula earlei</name>
    <dbReference type="NCBI Taxonomy" id="71964"/>
    <lineage>
        <taxon>Eukaryota</taxon>
        <taxon>Fungi</taxon>
        <taxon>Dikarya</taxon>
        <taxon>Basidiomycota</taxon>
        <taxon>Agaricomycotina</taxon>
        <taxon>Agaricomycetes</taxon>
        <taxon>Russulales</taxon>
        <taxon>Russulaceae</taxon>
        <taxon>Russula</taxon>
    </lineage>
</organism>
<dbReference type="Proteomes" id="UP001207468">
    <property type="component" value="Unassembled WGS sequence"/>
</dbReference>
<accession>A0ACC0ULD0</accession>
<name>A0ACC0ULD0_9AGAM</name>
<sequence>MRCPKLIRERVWDIVRQRHLNVLYSQLPLPIMVRSAIPPYILKHLARIEPGAQFTGALPQVLSSSGRSYYAKIGSPTDIGPYATEAESLRSLGFAAPGLVPALLAFGFVDENGRDADGGKGSPFFITEYKVMTSLTERSGAILGRRLATEVHNYTSSKGFGSEVAPYYGGATRLRHGWFKTWERYVDAMIGDLLSTLESRGGYSDLCRKGQDVRARVIPALLRPLRIKPVLLHGGLWSGGAGTDATTGEPVVFDASCVYGHHEADLAAPRMFEGMPQSFFDSYHNHMPITEPVGQYELRGDLYELFHHLNHTVLFGEQYASGAQRKMDKLLRALA</sequence>
<evidence type="ECO:0000313" key="2">
    <source>
        <dbReference type="Proteomes" id="UP001207468"/>
    </source>
</evidence>
<gene>
    <name evidence="1" type="ORF">F5148DRAFT_1162416</name>
</gene>
<protein>
    <submittedName>
        <fullName evidence="1">Fructosamine/Ketosamine-3-kinase</fullName>
    </submittedName>
</protein>
<proteinExistence type="predicted"/>
<reference evidence="1" key="1">
    <citation type="submission" date="2021-03" db="EMBL/GenBank/DDBJ databases">
        <title>Evolutionary priming and transition to the ectomycorrhizal habit in an iconic lineage of mushroom-forming fungi: is preadaptation a requirement?</title>
        <authorList>
            <consortium name="DOE Joint Genome Institute"/>
            <person name="Looney B.P."/>
            <person name="Miyauchi S."/>
            <person name="Morin E."/>
            <person name="Drula E."/>
            <person name="Courty P.E."/>
            <person name="Chicoki N."/>
            <person name="Fauchery L."/>
            <person name="Kohler A."/>
            <person name="Kuo A."/>
            <person name="LaButti K."/>
            <person name="Pangilinan J."/>
            <person name="Lipzen A."/>
            <person name="Riley R."/>
            <person name="Andreopoulos W."/>
            <person name="He G."/>
            <person name="Johnson J."/>
            <person name="Barry K.W."/>
            <person name="Grigoriev I.V."/>
            <person name="Nagy L."/>
            <person name="Hibbett D."/>
            <person name="Henrissat B."/>
            <person name="Matheny P.B."/>
            <person name="Labbe J."/>
            <person name="Martin A.F."/>
        </authorList>
    </citation>
    <scope>NUCLEOTIDE SEQUENCE</scope>
    <source>
        <strain evidence="1">BPL698</strain>
    </source>
</reference>
<keyword evidence="2" id="KW-1185">Reference proteome</keyword>